<reference evidence="2" key="1">
    <citation type="journal article" date="2019" name="bioRxiv">
        <title>The Genome of the Zebra Mussel, Dreissena polymorpha: A Resource for Invasive Species Research.</title>
        <authorList>
            <person name="McCartney M.A."/>
            <person name="Auch B."/>
            <person name="Kono T."/>
            <person name="Mallez S."/>
            <person name="Zhang Y."/>
            <person name="Obille A."/>
            <person name="Becker A."/>
            <person name="Abrahante J.E."/>
            <person name="Garbe J."/>
            <person name="Badalamenti J.P."/>
            <person name="Herman A."/>
            <person name="Mangelson H."/>
            <person name="Liachko I."/>
            <person name="Sullivan S."/>
            <person name="Sone E.D."/>
            <person name="Koren S."/>
            <person name="Silverstein K.A.T."/>
            <person name="Beckman K.B."/>
            <person name="Gohl D.M."/>
        </authorList>
    </citation>
    <scope>NUCLEOTIDE SEQUENCE</scope>
    <source>
        <strain evidence="2">Duluth1</strain>
        <tissue evidence="2">Whole animal</tissue>
    </source>
</reference>
<accession>A0A9D4J9P2</accession>
<feature type="compositionally biased region" description="Low complexity" evidence="1">
    <location>
        <begin position="7"/>
        <end position="19"/>
    </location>
</feature>
<organism evidence="2 3">
    <name type="scientific">Dreissena polymorpha</name>
    <name type="common">Zebra mussel</name>
    <name type="synonym">Mytilus polymorpha</name>
    <dbReference type="NCBI Taxonomy" id="45954"/>
    <lineage>
        <taxon>Eukaryota</taxon>
        <taxon>Metazoa</taxon>
        <taxon>Spiralia</taxon>
        <taxon>Lophotrochozoa</taxon>
        <taxon>Mollusca</taxon>
        <taxon>Bivalvia</taxon>
        <taxon>Autobranchia</taxon>
        <taxon>Heteroconchia</taxon>
        <taxon>Euheterodonta</taxon>
        <taxon>Imparidentia</taxon>
        <taxon>Neoheterodontei</taxon>
        <taxon>Myida</taxon>
        <taxon>Dreissenoidea</taxon>
        <taxon>Dreissenidae</taxon>
        <taxon>Dreissena</taxon>
    </lineage>
</organism>
<reference evidence="2" key="2">
    <citation type="submission" date="2020-11" db="EMBL/GenBank/DDBJ databases">
        <authorList>
            <person name="McCartney M.A."/>
            <person name="Auch B."/>
            <person name="Kono T."/>
            <person name="Mallez S."/>
            <person name="Becker A."/>
            <person name="Gohl D.M."/>
            <person name="Silverstein K.A.T."/>
            <person name="Koren S."/>
            <person name="Bechman K.B."/>
            <person name="Herman A."/>
            <person name="Abrahante J.E."/>
            <person name="Garbe J."/>
        </authorList>
    </citation>
    <scope>NUCLEOTIDE SEQUENCE</scope>
    <source>
        <strain evidence="2">Duluth1</strain>
        <tissue evidence="2">Whole animal</tissue>
    </source>
</reference>
<keyword evidence="3" id="KW-1185">Reference proteome</keyword>
<gene>
    <name evidence="2" type="ORF">DPMN_155059</name>
</gene>
<comment type="caution">
    <text evidence="2">The sequence shown here is derived from an EMBL/GenBank/DDBJ whole genome shotgun (WGS) entry which is preliminary data.</text>
</comment>
<feature type="region of interest" description="Disordered" evidence="1">
    <location>
        <begin position="1"/>
        <end position="79"/>
    </location>
</feature>
<dbReference type="Proteomes" id="UP000828390">
    <property type="component" value="Unassembled WGS sequence"/>
</dbReference>
<name>A0A9D4J9P2_DREPO</name>
<protein>
    <submittedName>
        <fullName evidence="2">Uncharacterized protein</fullName>
    </submittedName>
</protein>
<dbReference type="AlphaFoldDB" id="A0A9D4J9P2"/>
<proteinExistence type="predicted"/>
<dbReference type="EMBL" id="JAIWYP010000007">
    <property type="protein sequence ID" value="KAH3801409.1"/>
    <property type="molecule type" value="Genomic_DNA"/>
</dbReference>
<feature type="compositionally biased region" description="Basic and acidic residues" evidence="1">
    <location>
        <begin position="66"/>
        <end position="79"/>
    </location>
</feature>
<evidence type="ECO:0000313" key="2">
    <source>
        <dbReference type="EMBL" id="KAH3801409.1"/>
    </source>
</evidence>
<evidence type="ECO:0000313" key="3">
    <source>
        <dbReference type="Proteomes" id="UP000828390"/>
    </source>
</evidence>
<sequence length="79" mass="8729">MKRRQHSSTASETTNAETSLLDSTVFEKDDAVVQSNPPNSGKQKNSKPDSKKQKTMATFVKSAPKKTSETSEQLIEKKT</sequence>
<evidence type="ECO:0000256" key="1">
    <source>
        <dbReference type="SAM" id="MobiDB-lite"/>
    </source>
</evidence>
<feature type="compositionally biased region" description="Polar residues" evidence="1">
    <location>
        <begin position="33"/>
        <end position="43"/>
    </location>
</feature>